<proteinExistence type="predicted"/>
<reference evidence="1" key="1">
    <citation type="journal article" date="2015" name="Nature">
        <title>Complex archaea that bridge the gap between prokaryotes and eukaryotes.</title>
        <authorList>
            <person name="Spang A."/>
            <person name="Saw J.H."/>
            <person name="Jorgensen S.L."/>
            <person name="Zaremba-Niedzwiedzka K."/>
            <person name="Martijn J."/>
            <person name="Lind A.E."/>
            <person name="van Eijk R."/>
            <person name="Schleper C."/>
            <person name="Guy L."/>
            <person name="Ettema T.J."/>
        </authorList>
    </citation>
    <scope>NUCLEOTIDE SEQUENCE</scope>
</reference>
<gene>
    <name evidence="1" type="ORF">LCGC14_0655500</name>
</gene>
<dbReference type="Gene3D" id="2.20.140.10">
    <property type="entry name" value="WGR domain"/>
    <property type="match status" value="1"/>
</dbReference>
<name>A0A0F9U3D1_9ZZZZ</name>
<dbReference type="EMBL" id="LAZR01001234">
    <property type="protein sequence ID" value="KKN48168.1"/>
    <property type="molecule type" value="Genomic_DNA"/>
</dbReference>
<evidence type="ECO:0000313" key="1">
    <source>
        <dbReference type="EMBL" id="KKN48168.1"/>
    </source>
</evidence>
<organism evidence="1">
    <name type="scientific">marine sediment metagenome</name>
    <dbReference type="NCBI Taxonomy" id="412755"/>
    <lineage>
        <taxon>unclassified sequences</taxon>
        <taxon>metagenomes</taxon>
        <taxon>ecological metagenomes</taxon>
    </lineage>
</organism>
<dbReference type="AlphaFoldDB" id="A0A0F9U3D1"/>
<sequence>MIDLYELYRKDSPSSQGTKDWVIKVTASNELTVKFGKTGSKLRTRVLKLDKNVDAWSEQLERVKQKLNDGYSKIGKARIDDKGNVTMAQDIEEQTWSMLELDEAEVETALKSLVDDIVAYNFDNGFDEMLISAEYDSNLNGAIISCDGLLPIEGWKIIKDDGLNFLTSGKVIGGGKIESSLQLLLLVGLSKKLPDGTISAVAFKGQNTRDLMPNKRGLPADFAEALELPSKYVRELAQAIGILAKPVPILSQEAVSTPTAICF</sequence>
<accession>A0A0F9U3D1</accession>
<protein>
    <recommendedName>
        <fullName evidence="2">WGR domain-containing protein</fullName>
    </recommendedName>
</protein>
<comment type="caution">
    <text evidence="1">The sequence shown here is derived from an EMBL/GenBank/DDBJ whole genome shotgun (WGS) entry which is preliminary data.</text>
</comment>
<evidence type="ECO:0008006" key="2">
    <source>
        <dbReference type="Google" id="ProtNLM"/>
    </source>
</evidence>